<dbReference type="InterPro" id="IPR001647">
    <property type="entry name" value="HTH_TetR"/>
</dbReference>
<dbReference type="InterPro" id="IPR036271">
    <property type="entry name" value="Tet_transcr_reg_TetR-rel_C_sf"/>
</dbReference>
<dbReference type="RefSeq" id="WP_150407566.1">
    <property type="nucleotide sequence ID" value="NZ_VXLC01000033.1"/>
</dbReference>
<feature type="domain" description="HTH tetR-type" evidence="5">
    <location>
        <begin position="13"/>
        <end position="73"/>
    </location>
</feature>
<dbReference type="AlphaFoldDB" id="A0A5N0DWU1"/>
<dbReference type="GO" id="GO:0000976">
    <property type="term" value="F:transcription cis-regulatory region binding"/>
    <property type="evidence" value="ECO:0007669"/>
    <property type="project" value="TreeGrafter"/>
</dbReference>
<reference evidence="6 7" key="1">
    <citation type="submission" date="2019-09" db="EMBL/GenBank/DDBJ databases">
        <authorList>
            <person name="Wang X."/>
        </authorList>
    </citation>
    <scope>NUCLEOTIDE SEQUENCE [LARGE SCALE GENOMIC DNA]</scope>
    <source>
        <strain evidence="6 7">CICC 11023</strain>
    </source>
</reference>
<keyword evidence="7" id="KW-1185">Reference proteome</keyword>
<keyword evidence="3" id="KW-0804">Transcription</keyword>
<dbReference type="PANTHER" id="PTHR30055">
    <property type="entry name" value="HTH-TYPE TRANSCRIPTIONAL REGULATOR RUTR"/>
    <property type="match status" value="1"/>
</dbReference>
<dbReference type="SUPFAM" id="SSF48498">
    <property type="entry name" value="Tetracyclin repressor-like, C-terminal domain"/>
    <property type="match status" value="1"/>
</dbReference>
<dbReference type="Proteomes" id="UP000323876">
    <property type="component" value="Unassembled WGS sequence"/>
</dbReference>
<proteinExistence type="predicted"/>
<evidence type="ECO:0000259" key="5">
    <source>
        <dbReference type="PROSITE" id="PS50977"/>
    </source>
</evidence>
<feature type="DNA-binding region" description="H-T-H motif" evidence="4">
    <location>
        <begin position="36"/>
        <end position="55"/>
    </location>
</feature>
<comment type="caution">
    <text evidence="6">The sequence shown here is derived from an EMBL/GenBank/DDBJ whole genome shotgun (WGS) entry which is preliminary data.</text>
</comment>
<dbReference type="GO" id="GO:0003700">
    <property type="term" value="F:DNA-binding transcription factor activity"/>
    <property type="evidence" value="ECO:0007669"/>
    <property type="project" value="TreeGrafter"/>
</dbReference>
<name>A0A5N0DWU1_9NOCA</name>
<evidence type="ECO:0000313" key="6">
    <source>
        <dbReference type="EMBL" id="KAA8880485.1"/>
    </source>
</evidence>
<dbReference type="InterPro" id="IPR050109">
    <property type="entry name" value="HTH-type_TetR-like_transc_reg"/>
</dbReference>
<dbReference type="Pfam" id="PF21351">
    <property type="entry name" value="TetR_C_41"/>
    <property type="match status" value="1"/>
</dbReference>
<gene>
    <name evidence="6" type="ORF">F3087_40955</name>
</gene>
<evidence type="ECO:0000256" key="3">
    <source>
        <dbReference type="ARBA" id="ARBA00023163"/>
    </source>
</evidence>
<protein>
    <submittedName>
        <fullName evidence="6">TetR/AcrR family transcriptional regulator</fullName>
    </submittedName>
</protein>
<dbReference type="InterPro" id="IPR009057">
    <property type="entry name" value="Homeodomain-like_sf"/>
</dbReference>
<sequence length="208" mass="22234">MNADRRTQAERSASTRGAVIRAARELFGRHGYGAVSTVAVAEAAGVSRGALYHQFGEKRDLFEAVFEDLERSLVEVIGTAVAEARAADPVAGLIVGCLAWLQASTAPEVQRIALLDGPAVLGWRLWREIELRHTIGLVENALAGAIAAGRIRPQPVRPLALLIVGALDEAAQYLAHSEDVPTDTRALHAVIEQLISGLAVDPEPRQRG</sequence>
<dbReference type="PROSITE" id="PS50977">
    <property type="entry name" value="HTH_TETR_2"/>
    <property type="match status" value="1"/>
</dbReference>
<dbReference type="EMBL" id="VXLC01000033">
    <property type="protein sequence ID" value="KAA8880485.1"/>
    <property type="molecule type" value="Genomic_DNA"/>
</dbReference>
<evidence type="ECO:0000256" key="4">
    <source>
        <dbReference type="PROSITE-ProRule" id="PRU00335"/>
    </source>
</evidence>
<dbReference type="PANTHER" id="PTHR30055:SF234">
    <property type="entry name" value="HTH-TYPE TRANSCRIPTIONAL REGULATOR BETI"/>
    <property type="match status" value="1"/>
</dbReference>
<evidence type="ECO:0000313" key="7">
    <source>
        <dbReference type="Proteomes" id="UP000323876"/>
    </source>
</evidence>
<dbReference type="InterPro" id="IPR049484">
    <property type="entry name" value="Rv0078-like_C"/>
</dbReference>
<evidence type="ECO:0000256" key="1">
    <source>
        <dbReference type="ARBA" id="ARBA00023015"/>
    </source>
</evidence>
<keyword evidence="1" id="KW-0805">Transcription regulation</keyword>
<dbReference type="Pfam" id="PF00440">
    <property type="entry name" value="TetR_N"/>
    <property type="match status" value="1"/>
</dbReference>
<accession>A0A5N0DWU1</accession>
<dbReference type="SUPFAM" id="SSF46689">
    <property type="entry name" value="Homeodomain-like"/>
    <property type="match status" value="1"/>
</dbReference>
<dbReference type="Gene3D" id="1.10.357.10">
    <property type="entry name" value="Tetracycline Repressor, domain 2"/>
    <property type="match status" value="1"/>
</dbReference>
<keyword evidence="2 4" id="KW-0238">DNA-binding</keyword>
<evidence type="ECO:0000256" key="2">
    <source>
        <dbReference type="ARBA" id="ARBA00023125"/>
    </source>
</evidence>
<dbReference type="PRINTS" id="PR00455">
    <property type="entry name" value="HTHTETR"/>
</dbReference>
<dbReference type="OrthoDB" id="9805134at2"/>
<organism evidence="6 7">
    <name type="scientific">Nocardia colli</name>
    <dbReference type="NCBI Taxonomy" id="2545717"/>
    <lineage>
        <taxon>Bacteria</taxon>
        <taxon>Bacillati</taxon>
        <taxon>Actinomycetota</taxon>
        <taxon>Actinomycetes</taxon>
        <taxon>Mycobacteriales</taxon>
        <taxon>Nocardiaceae</taxon>
        <taxon>Nocardia</taxon>
    </lineage>
</organism>